<dbReference type="EMBL" id="CP015607">
    <property type="protein sequence ID" value="APT47255.1"/>
    <property type="molecule type" value="Genomic_DNA"/>
</dbReference>
<evidence type="ECO:0000313" key="1">
    <source>
        <dbReference type="EMBL" id="APT47255.1"/>
    </source>
</evidence>
<dbReference type="AlphaFoldDB" id="A0A1L6ZL57"/>
<dbReference type="InterPro" id="IPR052949">
    <property type="entry name" value="PA_immunity-related"/>
</dbReference>
<organism evidence="1 2">
    <name type="scientific">Bacillus safensis</name>
    <dbReference type="NCBI Taxonomy" id="561879"/>
    <lineage>
        <taxon>Bacteria</taxon>
        <taxon>Bacillati</taxon>
        <taxon>Bacillota</taxon>
        <taxon>Bacilli</taxon>
        <taxon>Bacillales</taxon>
        <taxon>Bacillaceae</taxon>
        <taxon>Bacillus</taxon>
    </lineage>
</organism>
<dbReference type="PANTHER" id="PTHR42999">
    <property type="entry name" value="ANTIBIOTIC RESISTANCE PROTEIN MCBG"/>
    <property type="match status" value="1"/>
</dbReference>
<dbReference type="InterPro" id="IPR001646">
    <property type="entry name" value="5peptide_repeat"/>
</dbReference>
<dbReference type="SUPFAM" id="SSF141571">
    <property type="entry name" value="Pentapeptide repeat-like"/>
    <property type="match status" value="1"/>
</dbReference>
<name>A0A1L6ZL57_BACIA</name>
<reference evidence="1 2" key="1">
    <citation type="submission" date="2016-05" db="EMBL/GenBank/DDBJ databases">
        <title>Complete Genome and Methylome Analysis of Psychrotrophic Bacterial Isolates from Antarctic Lake Untersee.</title>
        <authorList>
            <person name="Fomenkov A."/>
            <person name="Akimov V.N."/>
            <person name="Vasilyeva L.V."/>
            <person name="Andersen D."/>
            <person name="Vincze T."/>
            <person name="Roberts R.J."/>
        </authorList>
    </citation>
    <scope>NUCLEOTIDE SEQUENCE [LARGE SCALE GENOMIC DNA]</scope>
    <source>
        <strain evidence="1 2">U14-5</strain>
    </source>
</reference>
<dbReference type="Proteomes" id="UP000185426">
    <property type="component" value="Chromosome"/>
</dbReference>
<evidence type="ECO:0008006" key="3">
    <source>
        <dbReference type="Google" id="ProtNLM"/>
    </source>
</evidence>
<dbReference type="PANTHER" id="PTHR42999:SF1">
    <property type="entry name" value="PENTAPEPTIDE REPEAT-CONTAINING PROTEIN"/>
    <property type="match status" value="1"/>
</dbReference>
<accession>A0A1L6ZL57</accession>
<dbReference type="RefSeq" id="WP_075623054.1">
    <property type="nucleotide sequence ID" value="NZ_CP015607.1"/>
</dbReference>
<dbReference type="Pfam" id="PF13599">
    <property type="entry name" value="Pentapeptide_4"/>
    <property type="match status" value="1"/>
</dbReference>
<protein>
    <recommendedName>
        <fullName evidence="3">Pentapeptide repeat-containing protein</fullName>
    </recommendedName>
</protein>
<evidence type="ECO:0000313" key="2">
    <source>
        <dbReference type="Proteomes" id="UP000185426"/>
    </source>
</evidence>
<proteinExistence type="predicted"/>
<dbReference type="Gene3D" id="2.160.20.80">
    <property type="entry name" value="E3 ubiquitin-protein ligase SopA"/>
    <property type="match status" value="1"/>
</dbReference>
<sequence>MLSEELELYVESCFRPYKKDKTYEEKKKELLELLGNVKLKLENDGLKDAEVQDMLIEKLKSGEISIDNQTLVIDDHNRVEHVKKIFVNADLDWLTFINVKYKLCDFKGLSIVQKVMSHSDFNGCYLRKVNISHSKISSSTFEKSDLNQSHFEHCEITNSSLYGCHLPNISIDESSLINVLFENCYFKNISFENSKLINVNFKSCTIKKLNFIGVTMDKMTYHILEGEGADLSGVEVIDI</sequence>
<gene>
    <name evidence="1" type="ORF">BSA145_16095</name>
</gene>